<dbReference type="RefSeq" id="XP_033680330.1">
    <property type="nucleotide sequence ID" value="XM_033833714.1"/>
</dbReference>
<proteinExistence type="predicted"/>
<keyword evidence="3" id="KW-1185">Reference proteome</keyword>
<evidence type="ECO:0000259" key="1">
    <source>
        <dbReference type="Pfam" id="PF20263"/>
    </source>
</evidence>
<dbReference type="CDD" id="cd20273">
    <property type="entry name" value="Complex1_LYR_unchar"/>
    <property type="match status" value="1"/>
</dbReference>
<evidence type="ECO:0000313" key="2">
    <source>
        <dbReference type="EMBL" id="KAF2245326.1"/>
    </source>
</evidence>
<dbReference type="OrthoDB" id="5521299at2759"/>
<evidence type="ECO:0000313" key="3">
    <source>
        <dbReference type="Proteomes" id="UP000800094"/>
    </source>
</evidence>
<gene>
    <name evidence="2" type="ORF">BU26DRAFT_567923</name>
</gene>
<dbReference type="EMBL" id="ML987200">
    <property type="protein sequence ID" value="KAF2245326.1"/>
    <property type="molecule type" value="Genomic_DNA"/>
</dbReference>
<dbReference type="AlphaFoldDB" id="A0A6A6I4T7"/>
<accession>A0A6A6I4T7</accession>
<feature type="domain" description="LYR motif-containing protein Cup1-like N-terminal" evidence="1">
    <location>
        <begin position="17"/>
        <end position="127"/>
    </location>
</feature>
<name>A0A6A6I4T7_9PLEO</name>
<dbReference type="InterPro" id="IPR046896">
    <property type="entry name" value="Cup1-like_N"/>
</dbReference>
<protein>
    <recommendedName>
        <fullName evidence="1">LYR motif-containing protein Cup1-like N-terminal domain-containing protein</fullName>
    </recommendedName>
</protein>
<dbReference type="Pfam" id="PF20263">
    <property type="entry name" value="LYRM2-like"/>
    <property type="match status" value="1"/>
</dbReference>
<reference evidence="2" key="1">
    <citation type="journal article" date="2020" name="Stud. Mycol.">
        <title>101 Dothideomycetes genomes: a test case for predicting lifestyles and emergence of pathogens.</title>
        <authorList>
            <person name="Haridas S."/>
            <person name="Albert R."/>
            <person name="Binder M."/>
            <person name="Bloem J."/>
            <person name="Labutti K."/>
            <person name="Salamov A."/>
            <person name="Andreopoulos B."/>
            <person name="Baker S."/>
            <person name="Barry K."/>
            <person name="Bills G."/>
            <person name="Bluhm B."/>
            <person name="Cannon C."/>
            <person name="Castanera R."/>
            <person name="Culley D."/>
            <person name="Daum C."/>
            <person name="Ezra D."/>
            <person name="Gonzalez J."/>
            <person name="Henrissat B."/>
            <person name="Kuo A."/>
            <person name="Liang C."/>
            <person name="Lipzen A."/>
            <person name="Lutzoni F."/>
            <person name="Magnuson J."/>
            <person name="Mondo S."/>
            <person name="Nolan M."/>
            <person name="Ohm R."/>
            <person name="Pangilinan J."/>
            <person name="Park H.-J."/>
            <person name="Ramirez L."/>
            <person name="Alfaro M."/>
            <person name="Sun H."/>
            <person name="Tritt A."/>
            <person name="Yoshinaga Y."/>
            <person name="Zwiers L.-H."/>
            <person name="Turgeon B."/>
            <person name="Goodwin S."/>
            <person name="Spatafora J."/>
            <person name="Crous P."/>
            <person name="Grigoriev I."/>
        </authorList>
    </citation>
    <scope>NUCLEOTIDE SEQUENCE</scope>
    <source>
        <strain evidence="2">CBS 122368</strain>
    </source>
</reference>
<sequence>MPPQLQQTASNLRSIHLLRALLREASYLSDAHARQYFRRYIVNRFRAYQPTHNATASIHAQAVDKLRHRGFRRRHISIINERTRAMQRKAQKGLNYLRRANLAEAPCLEKILLFTYGRMGRRKYALLEHLLRPDAVAKDTTEEGAADEELAPLQKLYYSNERFLSFFDAPKQKSNTEYVIDISDRYSRLKAVVKSQCQNGVALGRGLKRPNLVTPIYNVWQRPMPVKRARNNVRRWYAETMTRLLPPLPDEEWDSIQAMISGKKWISFVKTRTRAVPLDPEPRQEEDQFKTLVHDALALDKPSKADRPAGVDRPHTLNPRFMQRLYAKIHTYCCKLEWNDERNKWVAVWGSPLHGLSPRLYSTPVDATLFAGVDEEGNVVKAPAEPLPKAQNEEKARQQYGRFPFYADFLSPDHPVRKEAEAFRHQRSQSAAARAGGD</sequence>
<organism evidence="2 3">
    <name type="scientific">Trematosphaeria pertusa</name>
    <dbReference type="NCBI Taxonomy" id="390896"/>
    <lineage>
        <taxon>Eukaryota</taxon>
        <taxon>Fungi</taxon>
        <taxon>Dikarya</taxon>
        <taxon>Ascomycota</taxon>
        <taxon>Pezizomycotina</taxon>
        <taxon>Dothideomycetes</taxon>
        <taxon>Pleosporomycetidae</taxon>
        <taxon>Pleosporales</taxon>
        <taxon>Massarineae</taxon>
        <taxon>Trematosphaeriaceae</taxon>
        <taxon>Trematosphaeria</taxon>
    </lineage>
</organism>
<dbReference type="GeneID" id="54587044"/>
<dbReference type="Proteomes" id="UP000800094">
    <property type="component" value="Unassembled WGS sequence"/>
</dbReference>